<evidence type="ECO:0000256" key="1">
    <source>
        <dbReference type="SAM" id="Coils"/>
    </source>
</evidence>
<evidence type="ECO:0000313" key="5">
    <source>
        <dbReference type="Proteomes" id="UP000660262"/>
    </source>
</evidence>
<feature type="region of interest" description="Disordered" evidence="2">
    <location>
        <begin position="1"/>
        <end position="84"/>
    </location>
</feature>
<keyword evidence="3" id="KW-0472">Membrane</keyword>
<dbReference type="AlphaFoldDB" id="A0A830H9Q8"/>
<reference evidence="4" key="1">
    <citation type="submission" date="2020-10" db="EMBL/GenBank/DDBJ databases">
        <title>Unveiling of a novel bifunctional photoreceptor, Dualchrome1, isolated from a cosmopolitan green alga.</title>
        <authorList>
            <person name="Suzuki S."/>
            <person name="Kawachi M."/>
        </authorList>
    </citation>
    <scope>NUCLEOTIDE SEQUENCE</scope>
    <source>
        <strain evidence="4">NIES 2893</strain>
    </source>
</reference>
<evidence type="ECO:0000313" key="4">
    <source>
        <dbReference type="EMBL" id="GHP02690.1"/>
    </source>
</evidence>
<sequence>MGKTKAKDRSAKQAAKQAQGAADAEEASAATPAQTATVLGDRAVNSNAQQNGGEQRSDAPAKKQVRAVPAPAPTRAEAEPPVHQMAGLITKIEELRVESNAAKANEEKARAELKKERALRDEMEQQLQTSQAYLRASTVLATASLATSVFFGLALLRARS</sequence>
<keyword evidence="5" id="KW-1185">Reference proteome</keyword>
<accession>A0A830H9Q8</accession>
<keyword evidence="3" id="KW-0812">Transmembrane</keyword>
<feature type="compositionally biased region" description="Low complexity" evidence="2">
    <location>
        <begin position="12"/>
        <end position="36"/>
    </location>
</feature>
<feature type="coiled-coil region" evidence="1">
    <location>
        <begin position="85"/>
        <end position="126"/>
    </location>
</feature>
<comment type="caution">
    <text evidence="4">The sequence shown here is derived from an EMBL/GenBank/DDBJ whole genome shotgun (WGS) entry which is preliminary data.</text>
</comment>
<name>A0A830H9Q8_9CHLO</name>
<evidence type="ECO:0000256" key="2">
    <source>
        <dbReference type="SAM" id="MobiDB-lite"/>
    </source>
</evidence>
<gene>
    <name evidence="4" type="ORF">PPROV_000144500</name>
</gene>
<feature type="compositionally biased region" description="Basic and acidic residues" evidence="2">
    <location>
        <begin position="1"/>
        <end position="11"/>
    </location>
</feature>
<feature type="compositionally biased region" description="Low complexity" evidence="2">
    <location>
        <begin position="66"/>
        <end position="82"/>
    </location>
</feature>
<dbReference type="Proteomes" id="UP000660262">
    <property type="component" value="Unassembled WGS sequence"/>
</dbReference>
<organism evidence="4 5">
    <name type="scientific">Pycnococcus provasolii</name>
    <dbReference type="NCBI Taxonomy" id="41880"/>
    <lineage>
        <taxon>Eukaryota</taxon>
        <taxon>Viridiplantae</taxon>
        <taxon>Chlorophyta</taxon>
        <taxon>Pseudoscourfieldiophyceae</taxon>
        <taxon>Pseudoscourfieldiales</taxon>
        <taxon>Pycnococcaceae</taxon>
        <taxon>Pycnococcus</taxon>
    </lineage>
</organism>
<proteinExistence type="predicted"/>
<dbReference type="EMBL" id="BNJQ01000003">
    <property type="protein sequence ID" value="GHP02690.1"/>
    <property type="molecule type" value="Genomic_DNA"/>
</dbReference>
<protein>
    <submittedName>
        <fullName evidence="4">Uncharacterized protein</fullName>
    </submittedName>
</protein>
<evidence type="ECO:0000256" key="3">
    <source>
        <dbReference type="SAM" id="Phobius"/>
    </source>
</evidence>
<keyword evidence="1" id="KW-0175">Coiled coil</keyword>
<keyword evidence="3" id="KW-1133">Transmembrane helix</keyword>
<feature type="compositionally biased region" description="Polar residues" evidence="2">
    <location>
        <begin position="44"/>
        <end position="54"/>
    </location>
</feature>
<feature type="transmembrane region" description="Helical" evidence="3">
    <location>
        <begin position="132"/>
        <end position="156"/>
    </location>
</feature>